<keyword evidence="4" id="KW-1185">Reference proteome</keyword>
<dbReference type="InterPro" id="IPR041920">
    <property type="entry name" value="ROS/MUCR_sf"/>
</dbReference>
<reference evidence="3 4" key="1">
    <citation type="submission" date="2023-01" db="EMBL/GenBank/DDBJ databases">
        <title>Novel species of the genus Asticcacaulis isolated from rivers.</title>
        <authorList>
            <person name="Lu H."/>
        </authorList>
    </citation>
    <scope>NUCLEOTIDE SEQUENCE [LARGE SCALE GENOMIC DNA]</scope>
    <source>
        <strain evidence="3 4">BYS171W</strain>
    </source>
</reference>
<comment type="similarity">
    <text evidence="1">Belongs to the ros/MucR family.</text>
</comment>
<evidence type="ECO:0000313" key="3">
    <source>
        <dbReference type="EMBL" id="MDC7682186.1"/>
    </source>
</evidence>
<dbReference type="Gene3D" id="1.10.10.1550">
    <property type="entry name" value="ROS/MUCR transcriptional regulator protein"/>
    <property type="match status" value="1"/>
</dbReference>
<evidence type="ECO:0000313" key="4">
    <source>
        <dbReference type="Proteomes" id="UP001214854"/>
    </source>
</evidence>
<accession>A0ABT5HQ65</accession>
<feature type="region of interest" description="Disordered" evidence="2">
    <location>
        <begin position="126"/>
        <end position="146"/>
    </location>
</feature>
<comment type="caution">
    <text evidence="3">The sequence shown here is derived from an EMBL/GenBank/DDBJ whole genome shotgun (WGS) entry which is preliminary data.</text>
</comment>
<dbReference type="RefSeq" id="WP_272746689.1">
    <property type="nucleotide sequence ID" value="NZ_JAQQKX010000001.1"/>
</dbReference>
<name>A0ABT5HQ65_9CAUL</name>
<dbReference type="Pfam" id="PF05443">
    <property type="entry name" value="ROS_MUCR"/>
    <property type="match status" value="1"/>
</dbReference>
<gene>
    <name evidence="3" type="ORF">PQU92_02795</name>
</gene>
<organism evidence="3 4">
    <name type="scientific">Asticcacaulis aquaticus</name>
    <dbReference type="NCBI Taxonomy" id="2984212"/>
    <lineage>
        <taxon>Bacteria</taxon>
        <taxon>Pseudomonadati</taxon>
        <taxon>Pseudomonadota</taxon>
        <taxon>Alphaproteobacteria</taxon>
        <taxon>Caulobacterales</taxon>
        <taxon>Caulobacteraceae</taxon>
        <taxon>Asticcacaulis</taxon>
    </lineage>
</organism>
<evidence type="ECO:0000256" key="2">
    <source>
        <dbReference type="SAM" id="MobiDB-lite"/>
    </source>
</evidence>
<dbReference type="Proteomes" id="UP001214854">
    <property type="component" value="Unassembled WGS sequence"/>
</dbReference>
<protein>
    <submittedName>
        <fullName evidence="3">MucR family transcriptional regulator</fullName>
    </submittedName>
</protein>
<sequence>MSEQSELTDMVVEIVSAYVGHNSVPANEVPQLIQSVFGALSNLSTAPSVEPESPKAPAVSIKKSIADDYIVCLEDGRKFKSLKRHLRTKYNLSPEEYRAKWNLPKDYPMVAPSYAAARSSLAKQMGLGQGGRQVAKTKPAVKRTKA</sequence>
<dbReference type="InterPro" id="IPR008807">
    <property type="entry name" value="ROS_MUCR"/>
</dbReference>
<dbReference type="EMBL" id="JAQQKX010000001">
    <property type="protein sequence ID" value="MDC7682186.1"/>
    <property type="molecule type" value="Genomic_DNA"/>
</dbReference>
<evidence type="ECO:0000256" key="1">
    <source>
        <dbReference type="ARBA" id="ARBA00007031"/>
    </source>
</evidence>
<proteinExistence type="inferred from homology"/>